<name>M1X2F5_9NOST</name>
<dbReference type="Proteomes" id="UP000053051">
    <property type="component" value="Unassembled WGS sequence"/>
</dbReference>
<reference evidence="3 4" key="1">
    <citation type="submission" date="2012-05" db="EMBL/GenBank/DDBJ databases">
        <authorList>
            <person name="Hilton J."/>
        </authorList>
    </citation>
    <scope>NUCLEOTIDE SEQUENCE [LARGE SCALE GENOMIC DNA]</scope>
    <source>
        <strain evidence="3 4">HH01</strain>
    </source>
</reference>
<evidence type="ECO:0000256" key="2">
    <source>
        <dbReference type="ARBA" id="ARBA00022827"/>
    </source>
</evidence>
<evidence type="ECO:0000313" key="3">
    <source>
        <dbReference type="EMBL" id="CCH66735.1"/>
    </source>
</evidence>
<dbReference type="STRING" id="1165094.RINTHH_5800"/>
<evidence type="ECO:0000313" key="4">
    <source>
        <dbReference type="Proteomes" id="UP000053051"/>
    </source>
</evidence>
<organism evidence="3 4">
    <name type="scientific">Richelia intracellularis HH01</name>
    <dbReference type="NCBI Taxonomy" id="1165094"/>
    <lineage>
        <taxon>Bacteria</taxon>
        <taxon>Bacillati</taxon>
        <taxon>Cyanobacteriota</taxon>
        <taxon>Cyanophyceae</taxon>
        <taxon>Nostocales</taxon>
        <taxon>Nostocaceae</taxon>
        <taxon>Richelia</taxon>
    </lineage>
</organism>
<gene>
    <name evidence="3" type="ORF">RINTHH_5800</name>
</gene>
<dbReference type="GO" id="GO:0003824">
    <property type="term" value="F:catalytic activity"/>
    <property type="evidence" value="ECO:0007669"/>
    <property type="project" value="InterPro"/>
</dbReference>
<dbReference type="GO" id="GO:0050660">
    <property type="term" value="F:flavin adenine dinucleotide binding"/>
    <property type="evidence" value="ECO:0007669"/>
    <property type="project" value="InterPro"/>
</dbReference>
<protein>
    <submittedName>
        <fullName evidence="3">Uncharacterized protein</fullName>
    </submittedName>
</protein>
<dbReference type="InterPro" id="IPR016164">
    <property type="entry name" value="FAD-linked_Oxase-like_C"/>
</dbReference>
<sequence length="49" mass="5614">MSILTADNQVQENIDIWGYTSNPLNLMQDTKRQFDSKNIFSPGHFVGEI</sequence>
<proteinExistence type="predicted"/>
<keyword evidence="4" id="KW-1185">Reference proteome</keyword>
<dbReference type="AlphaFoldDB" id="M1X2F5"/>
<reference evidence="4" key="2">
    <citation type="submission" date="2016-01" db="EMBL/GenBank/DDBJ databases">
        <title>Diatom-associated endosymboitic cyanobacterium lacks core nitrogen metabolism enzymes.</title>
        <authorList>
            <person name="Hilton J.A."/>
            <person name="Foster R.A."/>
            <person name="Tripp H.J."/>
            <person name="Carter B.J."/>
            <person name="Zehr J.P."/>
            <person name="Villareal T.A."/>
        </authorList>
    </citation>
    <scope>NUCLEOTIDE SEQUENCE [LARGE SCALE GENOMIC DNA]</scope>
    <source>
        <strain evidence="4">HH01</strain>
    </source>
</reference>
<accession>M1X2F5</accession>
<comment type="caution">
    <text evidence="3">The sequence shown here is derived from an EMBL/GenBank/DDBJ whole genome shotgun (WGS) entry which is preliminary data.</text>
</comment>
<evidence type="ECO:0000256" key="1">
    <source>
        <dbReference type="ARBA" id="ARBA00022630"/>
    </source>
</evidence>
<dbReference type="SUPFAM" id="SSF55103">
    <property type="entry name" value="FAD-linked oxidases, C-terminal domain"/>
    <property type="match status" value="1"/>
</dbReference>
<keyword evidence="1" id="KW-0285">Flavoprotein</keyword>
<dbReference type="EMBL" id="CAIY01000027">
    <property type="protein sequence ID" value="CCH66735.1"/>
    <property type="molecule type" value="Genomic_DNA"/>
</dbReference>
<keyword evidence="2" id="KW-0274">FAD</keyword>